<reference evidence="3" key="1">
    <citation type="submission" date="2013-02" db="EMBL/GenBank/DDBJ databases">
        <authorList>
            <person name="Hughes D."/>
        </authorList>
    </citation>
    <scope>NUCLEOTIDE SEQUENCE</scope>
    <source>
        <strain>Durham</strain>
        <strain evidence="3">NC isolate 2 -- Noor lab</strain>
    </source>
</reference>
<dbReference type="Proteomes" id="UP000015102">
    <property type="component" value="Unassembled WGS sequence"/>
</dbReference>
<dbReference type="InterPro" id="IPR057860">
    <property type="entry name" value="HEAT_RRP12_N"/>
</dbReference>
<reference evidence="2" key="2">
    <citation type="submission" date="2015-06" db="UniProtKB">
        <authorList>
            <consortium name="EnsemblMetazoa"/>
        </authorList>
    </citation>
    <scope>IDENTIFICATION</scope>
</reference>
<keyword evidence="3" id="KW-1185">Reference proteome</keyword>
<dbReference type="AlphaFoldDB" id="T1GUQ4"/>
<dbReference type="InterPro" id="IPR052087">
    <property type="entry name" value="RRP12"/>
</dbReference>
<protein>
    <recommendedName>
        <fullName evidence="1">RRP12 N-terminal HEAT domain-containing protein</fullName>
    </recommendedName>
</protein>
<evidence type="ECO:0000313" key="3">
    <source>
        <dbReference type="Proteomes" id="UP000015102"/>
    </source>
</evidence>
<feature type="domain" description="RRP12 N-terminal HEAT" evidence="1">
    <location>
        <begin position="9"/>
        <end position="69"/>
    </location>
</feature>
<dbReference type="PANTHER" id="PTHR48287:SF1">
    <property type="entry name" value="ARM REPEAT SUPERFAMILY PROTEIN"/>
    <property type="match status" value="1"/>
</dbReference>
<sequence length="135" mass="15112">MGLLETHMDSNNQGFLKSIISCLSVLLRAQDYDCWSYSSTLRYVDAITSFTIHSKPKIRKAAQHAIIAIIHGSCFMLPKKDPENPDEEAVIPPKVKFHPIGGRVVKFCLNLFKSETLANSQTTVLHALELLKDTI</sequence>
<dbReference type="PANTHER" id="PTHR48287">
    <property type="entry name" value="ARM REPEAT SUPERFAMILY PROTEIN"/>
    <property type="match status" value="1"/>
</dbReference>
<dbReference type="HOGENOM" id="CLU_1890966_0_0_1"/>
<organism evidence="2 3">
    <name type="scientific">Megaselia scalaris</name>
    <name type="common">Humpbacked fly</name>
    <name type="synonym">Phora scalaris</name>
    <dbReference type="NCBI Taxonomy" id="36166"/>
    <lineage>
        <taxon>Eukaryota</taxon>
        <taxon>Metazoa</taxon>
        <taxon>Ecdysozoa</taxon>
        <taxon>Arthropoda</taxon>
        <taxon>Hexapoda</taxon>
        <taxon>Insecta</taxon>
        <taxon>Pterygota</taxon>
        <taxon>Neoptera</taxon>
        <taxon>Endopterygota</taxon>
        <taxon>Diptera</taxon>
        <taxon>Brachycera</taxon>
        <taxon>Muscomorpha</taxon>
        <taxon>Platypezoidea</taxon>
        <taxon>Phoridae</taxon>
        <taxon>Megaseliini</taxon>
        <taxon>Megaselia</taxon>
    </lineage>
</organism>
<dbReference type="Pfam" id="PF25772">
    <property type="entry name" value="HEAT_RRP12_N"/>
    <property type="match status" value="1"/>
</dbReference>
<name>T1GUQ4_MEGSC</name>
<proteinExistence type="predicted"/>
<dbReference type="STRING" id="36166.T1GUQ4"/>
<accession>T1GUQ4</accession>
<dbReference type="EnsemblMetazoa" id="MESCA007472-RA">
    <property type="protein sequence ID" value="MESCA007472-PA"/>
    <property type="gene ID" value="MESCA007472"/>
</dbReference>
<evidence type="ECO:0000259" key="1">
    <source>
        <dbReference type="Pfam" id="PF25772"/>
    </source>
</evidence>
<evidence type="ECO:0000313" key="2">
    <source>
        <dbReference type="EnsemblMetazoa" id="MESCA007472-PA"/>
    </source>
</evidence>
<dbReference type="EMBL" id="CAQQ02111165">
    <property type="status" value="NOT_ANNOTATED_CDS"/>
    <property type="molecule type" value="Genomic_DNA"/>
</dbReference>